<dbReference type="Gene3D" id="3.10.250.10">
    <property type="entry name" value="SRCR-like domain"/>
    <property type="match status" value="1"/>
</dbReference>
<gene>
    <name evidence="4" type="ORF">NQ314_018622</name>
</gene>
<dbReference type="GO" id="GO:0016020">
    <property type="term" value="C:membrane"/>
    <property type="evidence" value="ECO:0007669"/>
    <property type="project" value="InterPro"/>
</dbReference>
<evidence type="ECO:0000256" key="2">
    <source>
        <dbReference type="PROSITE-ProRule" id="PRU00196"/>
    </source>
</evidence>
<proteinExistence type="predicted"/>
<accession>A0AAV8WPU7</accession>
<dbReference type="PROSITE" id="PS50287">
    <property type="entry name" value="SRCR_2"/>
    <property type="match status" value="1"/>
</dbReference>
<dbReference type="InterPro" id="IPR036772">
    <property type="entry name" value="SRCR-like_dom_sf"/>
</dbReference>
<keyword evidence="5" id="KW-1185">Reference proteome</keyword>
<evidence type="ECO:0000256" key="1">
    <source>
        <dbReference type="ARBA" id="ARBA00023157"/>
    </source>
</evidence>
<evidence type="ECO:0000313" key="5">
    <source>
        <dbReference type="Proteomes" id="UP001162156"/>
    </source>
</evidence>
<dbReference type="SUPFAM" id="SSF56487">
    <property type="entry name" value="SRCR-like"/>
    <property type="match status" value="1"/>
</dbReference>
<dbReference type="PRINTS" id="PR00258">
    <property type="entry name" value="SPERACTRCPTR"/>
</dbReference>
<sequence length="62" mass="7030">MFQISLPRDMKIRLKGGRIAMEGRVEIKIGQREWEVICGDGWSLLEALVVCKSLSLGWCVHS</sequence>
<comment type="caution">
    <text evidence="2">Lacks conserved residue(s) required for the propagation of feature annotation.</text>
</comment>
<dbReference type="Pfam" id="PF00530">
    <property type="entry name" value="SRCR"/>
    <property type="match status" value="1"/>
</dbReference>
<evidence type="ECO:0000259" key="3">
    <source>
        <dbReference type="PROSITE" id="PS50287"/>
    </source>
</evidence>
<keyword evidence="1" id="KW-1015">Disulfide bond</keyword>
<reference evidence="4" key="1">
    <citation type="journal article" date="2023" name="Insect Mol. Biol.">
        <title>Genome sequencing provides insights into the evolution of gene families encoding plant cell wall-degrading enzymes in longhorned beetles.</title>
        <authorList>
            <person name="Shin N.R."/>
            <person name="Okamura Y."/>
            <person name="Kirsch R."/>
            <person name="Pauchet Y."/>
        </authorList>
    </citation>
    <scope>NUCLEOTIDE SEQUENCE</scope>
    <source>
        <strain evidence="4">RBIC_L_NR</strain>
    </source>
</reference>
<dbReference type="EMBL" id="JANEYF010005267">
    <property type="protein sequence ID" value="KAJ8928764.1"/>
    <property type="molecule type" value="Genomic_DNA"/>
</dbReference>
<dbReference type="Proteomes" id="UP001162156">
    <property type="component" value="Unassembled WGS sequence"/>
</dbReference>
<name>A0AAV8WPU7_9CUCU</name>
<dbReference type="AlphaFoldDB" id="A0AAV8WPU7"/>
<comment type="caution">
    <text evidence="4">The sequence shown here is derived from an EMBL/GenBank/DDBJ whole genome shotgun (WGS) entry which is preliminary data.</text>
</comment>
<protein>
    <recommendedName>
        <fullName evidence="3">SRCR domain-containing protein</fullName>
    </recommendedName>
</protein>
<evidence type="ECO:0000313" key="4">
    <source>
        <dbReference type="EMBL" id="KAJ8928764.1"/>
    </source>
</evidence>
<feature type="domain" description="SRCR" evidence="3">
    <location>
        <begin position="12"/>
        <end position="62"/>
    </location>
</feature>
<organism evidence="4 5">
    <name type="scientific">Rhamnusium bicolor</name>
    <dbReference type="NCBI Taxonomy" id="1586634"/>
    <lineage>
        <taxon>Eukaryota</taxon>
        <taxon>Metazoa</taxon>
        <taxon>Ecdysozoa</taxon>
        <taxon>Arthropoda</taxon>
        <taxon>Hexapoda</taxon>
        <taxon>Insecta</taxon>
        <taxon>Pterygota</taxon>
        <taxon>Neoptera</taxon>
        <taxon>Endopterygota</taxon>
        <taxon>Coleoptera</taxon>
        <taxon>Polyphaga</taxon>
        <taxon>Cucujiformia</taxon>
        <taxon>Chrysomeloidea</taxon>
        <taxon>Cerambycidae</taxon>
        <taxon>Lepturinae</taxon>
        <taxon>Rhagiini</taxon>
        <taxon>Rhamnusium</taxon>
    </lineage>
</organism>
<dbReference type="InterPro" id="IPR001190">
    <property type="entry name" value="SRCR"/>
</dbReference>